<evidence type="ECO:0000256" key="4">
    <source>
        <dbReference type="PROSITE-ProRule" id="PRU00325"/>
    </source>
</evidence>
<dbReference type="InterPro" id="IPR006564">
    <property type="entry name" value="Znf_PMZ"/>
</dbReference>
<feature type="domain" description="SWIM-type" evidence="5">
    <location>
        <begin position="390"/>
        <end position="426"/>
    </location>
</feature>
<dbReference type="InterPro" id="IPR007527">
    <property type="entry name" value="Znf_SWIM"/>
</dbReference>
<evidence type="ECO:0000313" key="6">
    <source>
        <dbReference type="EMBL" id="PIN08336.1"/>
    </source>
</evidence>
<dbReference type="SMART" id="SM00575">
    <property type="entry name" value="ZnF_PMZ"/>
    <property type="match status" value="1"/>
</dbReference>
<proteinExistence type="predicted"/>
<dbReference type="PROSITE" id="PS50966">
    <property type="entry name" value="ZF_SWIM"/>
    <property type="match status" value="1"/>
</dbReference>
<dbReference type="Pfam" id="PF03101">
    <property type="entry name" value="FAR1"/>
    <property type="match status" value="1"/>
</dbReference>
<accession>A0A2G9GSV4</accession>
<keyword evidence="7" id="KW-1185">Reference proteome</keyword>
<evidence type="ECO:0000256" key="2">
    <source>
        <dbReference type="ARBA" id="ARBA00022771"/>
    </source>
</evidence>
<dbReference type="PANTHER" id="PTHR47718">
    <property type="entry name" value="OS01G0519700 PROTEIN"/>
    <property type="match status" value="1"/>
</dbReference>
<dbReference type="AlphaFoldDB" id="A0A2G9GSV4"/>
<dbReference type="PANTHER" id="PTHR47718:SF17">
    <property type="entry name" value="PROTEIN FAR1-RELATED SEQUENCE 5-LIKE"/>
    <property type="match status" value="1"/>
</dbReference>
<dbReference type="STRING" id="429701.A0A2G9GSV4"/>
<name>A0A2G9GSV4_9LAMI</name>
<organism evidence="6 7">
    <name type="scientific">Handroanthus impetiginosus</name>
    <dbReference type="NCBI Taxonomy" id="429701"/>
    <lineage>
        <taxon>Eukaryota</taxon>
        <taxon>Viridiplantae</taxon>
        <taxon>Streptophyta</taxon>
        <taxon>Embryophyta</taxon>
        <taxon>Tracheophyta</taxon>
        <taxon>Spermatophyta</taxon>
        <taxon>Magnoliopsida</taxon>
        <taxon>eudicotyledons</taxon>
        <taxon>Gunneridae</taxon>
        <taxon>Pentapetalae</taxon>
        <taxon>asterids</taxon>
        <taxon>lamiids</taxon>
        <taxon>Lamiales</taxon>
        <taxon>Bignoniaceae</taxon>
        <taxon>Crescentiina</taxon>
        <taxon>Tabebuia alliance</taxon>
        <taxon>Handroanthus</taxon>
    </lineage>
</organism>
<dbReference type="Proteomes" id="UP000231279">
    <property type="component" value="Unassembled WGS sequence"/>
</dbReference>
<gene>
    <name evidence="6" type="ORF">CDL12_19091</name>
</gene>
<reference evidence="7" key="1">
    <citation type="journal article" date="2018" name="Gigascience">
        <title>Genome assembly of the Pink Ipe (Handroanthus impetiginosus, Bignoniaceae), a highly valued, ecologically keystone Neotropical timber forest tree.</title>
        <authorList>
            <person name="Silva-Junior O.B."/>
            <person name="Grattapaglia D."/>
            <person name="Novaes E."/>
            <person name="Collevatti R.G."/>
        </authorList>
    </citation>
    <scope>NUCLEOTIDE SEQUENCE [LARGE SCALE GENOMIC DNA]</scope>
    <source>
        <strain evidence="7">cv. UFG-1</strain>
    </source>
</reference>
<keyword evidence="2 4" id="KW-0863">Zinc-finger</keyword>
<protein>
    <recommendedName>
        <fullName evidence="5">SWIM-type domain-containing protein</fullName>
    </recommendedName>
</protein>
<dbReference type="Pfam" id="PF04434">
    <property type="entry name" value="SWIM"/>
    <property type="match status" value="1"/>
</dbReference>
<evidence type="ECO:0000256" key="3">
    <source>
        <dbReference type="ARBA" id="ARBA00022833"/>
    </source>
</evidence>
<comment type="caution">
    <text evidence="6">The sequence shown here is derived from an EMBL/GenBank/DDBJ whole genome shotgun (WGS) entry which is preliminary data.</text>
</comment>
<evidence type="ECO:0000313" key="7">
    <source>
        <dbReference type="Proteomes" id="UP000231279"/>
    </source>
</evidence>
<evidence type="ECO:0000259" key="5">
    <source>
        <dbReference type="PROSITE" id="PS50966"/>
    </source>
</evidence>
<keyword evidence="3" id="KW-0862">Zinc</keyword>
<dbReference type="InterPro" id="IPR004330">
    <property type="entry name" value="FAR1_DNA_bnd_dom"/>
</dbReference>
<keyword evidence="1" id="KW-0479">Metal-binding</keyword>
<dbReference type="EMBL" id="NKXS01003847">
    <property type="protein sequence ID" value="PIN08336.1"/>
    <property type="molecule type" value="Genomic_DNA"/>
</dbReference>
<evidence type="ECO:0000256" key="1">
    <source>
        <dbReference type="ARBA" id="ARBA00022723"/>
    </source>
</evidence>
<dbReference type="OrthoDB" id="751756at2759"/>
<sequence>MEENLSIPPQANEANNFCEFTEQSIFTESYLPKPREVQSISSIIDELDSRLVVGQVVKSVEDAYFLYCDYAHAKGFSIRKGDQPYFPCSNELQAKEFECSCGGPTIKTKCKARPRIGQEKEEEWKVTRFVMEHNHEIGEVDQTYLLRSSRNLSNAQKSTLEAMVNAGIYVASAVSYMEEKAHGPENLRFTRKDAYDYIRSLKKHRKSNNEPYFYWDAQLDDDNRVMNFFFRDYRCRIDYESFGDVLSVDTTYRTNRYNLIMCSFCGLWQWHINQSAPSHLEKLNCDSRLKQLWNKCRTYCDSKEEFEETDHKWLNGMYKLRHNWATTFSNTRFSARLLATSRSEGTNSMLKKANNRTISLYDFFVEDPSFVGPFFILFKVKSLNQYSRIRNVWLNKQKNVVKCSCYKFDSMGILCKHALKVLNHVKVHSLPKQYIKKRWMKSMRNRDARSMLTKILHNTQEKTIVLLENLSLNYLHACDDVVVD</sequence>
<dbReference type="GO" id="GO:0008270">
    <property type="term" value="F:zinc ion binding"/>
    <property type="evidence" value="ECO:0007669"/>
    <property type="project" value="UniProtKB-KW"/>
</dbReference>